<dbReference type="EnsemblMetazoa" id="GPPI026341-RA">
    <property type="protein sequence ID" value="GPPI026341-PA"/>
    <property type="gene ID" value="GPPI026341"/>
</dbReference>
<accession>A0A1B0BD75</accession>
<evidence type="ECO:0000313" key="1">
    <source>
        <dbReference type="EnsemblMetazoa" id="GPPI026341-PA"/>
    </source>
</evidence>
<protein>
    <submittedName>
        <fullName evidence="1">Uncharacterized protein</fullName>
    </submittedName>
</protein>
<proteinExistence type="predicted"/>
<sequence>MGIKNSPKGVSISQYHYQISPSLISSGIHLNSVQIFVAKAKSDLMRNYKKVEEVEKKILLAPKKTLGIVDFSHISDLFVRYINWAYNDHVKNKVDLGEIHHYFTTRPQKELCVLKFCKGIFLVFVKNNSLHVLFTQKRATVHQNLSFITAGVLCSGRKQLQRPAADRKNKRTSFIR</sequence>
<dbReference type="AlphaFoldDB" id="A0A1B0BD75"/>
<dbReference type="Proteomes" id="UP000092460">
    <property type="component" value="Unassembled WGS sequence"/>
</dbReference>
<keyword evidence="2" id="KW-1185">Reference proteome</keyword>
<evidence type="ECO:0000313" key="2">
    <source>
        <dbReference type="Proteomes" id="UP000092460"/>
    </source>
</evidence>
<organism evidence="1 2">
    <name type="scientific">Glossina palpalis gambiensis</name>
    <dbReference type="NCBI Taxonomy" id="67801"/>
    <lineage>
        <taxon>Eukaryota</taxon>
        <taxon>Metazoa</taxon>
        <taxon>Ecdysozoa</taxon>
        <taxon>Arthropoda</taxon>
        <taxon>Hexapoda</taxon>
        <taxon>Insecta</taxon>
        <taxon>Pterygota</taxon>
        <taxon>Neoptera</taxon>
        <taxon>Endopterygota</taxon>
        <taxon>Diptera</taxon>
        <taxon>Brachycera</taxon>
        <taxon>Muscomorpha</taxon>
        <taxon>Hippoboscoidea</taxon>
        <taxon>Glossinidae</taxon>
        <taxon>Glossina</taxon>
    </lineage>
</organism>
<reference evidence="1" key="2">
    <citation type="submission" date="2020-05" db="UniProtKB">
        <authorList>
            <consortium name="EnsemblMetazoa"/>
        </authorList>
    </citation>
    <scope>IDENTIFICATION</scope>
    <source>
        <strain evidence="1">IAEA</strain>
    </source>
</reference>
<reference evidence="2" key="1">
    <citation type="submission" date="2015-01" db="EMBL/GenBank/DDBJ databases">
        <authorList>
            <person name="Aksoy S."/>
            <person name="Warren W."/>
            <person name="Wilson R.K."/>
        </authorList>
    </citation>
    <scope>NUCLEOTIDE SEQUENCE [LARGE SCALE GENOMIC DNA]</scope>
    <source>
        <strain evidence="2">IAEA</strain>
    </source>
</reference>
<dbReference type="EMBL" id="JXJN01012361">
    <property type="status" value="NOT_ANNOTATED_CDS"/>
    <property type="molecule type" value="Genomic_DNA"/>
</dbReference>
<name>A0A1B0BD75_9MUSC</name>
<dbReference type="VEuPathDB" id="VectorBase:GPPI026341"/>